<sequence>MANTFGQEHYQNNERRAARISYQMACYCIDTDAISKRRLADVGMLKEAQALCLPGNDFEPRHGCRERVLFSKTGTTKVPIDYVNCENWCKCKKVVIVTALAILGPNTRVHHDSFDEYNGYITHFTQNKNKEYVK</sequence>
<organism evidence="1 2">
    <name type="scientific">Potamilus streckersoni</name>
    <dbReference type="NCBI Taxonomy" id="2493646"/>
    <lineage>
        <taxon>Eukaryota</taxon>
        <taxon>Metazoa</taxon>
        <taxon>Spiralia</taxon>
        <taxon>Lophotrochozoa</taxon>
        <taxon>Mollusca</taxon>
        <taxon>Bivalvia</taxon>
        <taxon>Autobranchia</taxon>
        <taxon>Heteroconchia</taxon>
        <taxon>Palaeoheterodonta</taxon>
        <taxon>Unionida</taxon>
        <taxon>Unionoidea</taxon>
        <taxon>Unionidae</taxon>
        <taxon>Ambleminae</taxon>
        <taxon>Lampsilini</taxon>
        <taxon>Potamilus</taxon>
    </lineage>
</organism>
<evidence type="ECO:0000313" key="2">
    <source>
        <dbReference type="Proteomes" id="UP001195483"/>
    </source>
</evidence>
<protein>
    <submittedName>
        <fullName evidence="1">Uncharacterized protein</fullName>
    </submittedName>
</protein>
<comment type="caution">
    <text evidence="1">The sequence shown here is derived from an EMBL/GenBank/DDBJ whole genome shotgun (WGS) entry which is preliminary data.</text>
</comment>
<keyword evidence="2" id="KW-1185">Reference proteome</keyword>
<reference evidence="1" key="2">
    <citation type="journal article" date="2021" name="Genome Biol. Evol.">
        <title>Developing a high-quality reference genome for a parasitic bivalve with doubly uniparental inheritance (Bivalvia: Unionida).</title>
        <authorList>
            <person name="Smith C.H."/>
        </authorList>
    </citation>
    <scope>NUCLEOTIDE SEQUENCE</scope>
    <source>
        <strain evidence="1">CHS0354</strain>
        <tissue evidence="1">Mantle</tissue>
    </source>
</reference>
<gene>
    <name evidence="1" type="ORF">CHS0354_034898</name>
</gene>
<accession>A0AAE0VQV9</accession>
<dbReference type="Proteomes" id="UP001195483">
    <property type="component" value="Unassembled WGS sequence"/>
</dbReference>
<evidence type="ECO:0000313" key="1">
    <source>
        <dbReference type="EMBL" id="KAK3586859.1"/>
    </source>
</evidence>
<proteinExistence type="predicted"/>
<reference evidence="1" key="1">
    <citation type="journal article" date="2021" name="Genome Biol. Evol.">
        <title>A High-Quality Reference Genome for a Parasitic Bivalve with Doubly Uniparental Inheritance (Bivalvia: Unionida).</title>
        <authorList>
            <person name="Smith C.H."/>
        </authorList>
    </citation>
    <scope>NUCLEOTIDE SEQUENCE</scope>
    <source>
        <strain evidence="1">CHS0354</strain>
    </source>
</reference>
<dbReference type="AlphaFoldDB" id="A0AAE0VQV9"/>
<dbReference type="EMBL" id="JAEAOA010002048">
    <property type="protein sequence ID" value="KAK3586859.1"/>
    <property type="molecule type" value="Genomic_DNA"/>
</dbReference>
<reference evidence="1" key="3">
    <citation type="submission" date="2023-05" db="EMBL/GenBank/DDBJ databases">
        <authorList>
            <person name="Smith C.H."/>
        </authorList>
    </citation>
    <scope>NUCLEOTIDE SEQUENCE</scope>
    <source>
        <strain evidence="1">CHS0354</strain>
        <tissue evidence="1">Mantle</tissue>
    </source>
</reference>
<name>A0AAE0VQV9_9BIVA</name>